<reference evidence="5" key="1">
    <citation type="journal article" date="2019" name="Gigascience">
        <title>De novo genome assembly of the endangered Acer yangbiense, a plant species with extremely small populations endemic to Yunnan Province, China.</title>
        <authorList>
            <person name="Yang J."/>
            <person name="Wariss H.M."/>
            <person name="Tao L."/>
            <person name="Zhang R."/>
            <person name="Yun Q."/>
            <person name="Hollingsworth P."/>
            <person name="Dao Z."/>
            <person name="Luo G."/>
            <person name="Guo H."/>
            <person name="Ma Y."/>
            <person name="Sun W."/>
        </authorList>
    </citation>
    <scope>NUCLEOTIDE SEQUENCE [LARGE SCALE GENOMIC DNA]</scope>
    <source>
        <strain evidence="5">cv. Malutang</strain>
    </source>
</reference>
<comment type="caution">
    <text evidence="4">The sequence shown here is derived from an EMBL/GenBank/DDBJ whole genome shotgun (WGS) entry which is preliminary data.</text>
</comment>
<dbReference type="CDD" id="cd04480">
    <property type="entry name" value="RPA1_DBD_A_like"/>
    <property type="match status" value="1"/>
</dbReference>
<keyword evidence="5" id="KW-1185">Reference proteome</keyword>
<feature type="compositionally biased region" description="Basic and acidic residues" evidence="1">
    <location>
        <begin position="367"/>
        <end position="383"/>
    </location>
</feature>
<feature type="region of interest" description="Disordered" evidence="1">
    <location>
        <begin position="338"/>
        <end position="397"/>
    </location>
</feature>
<dbReference type="InterPro" id="IPR012340">
    <property type="entry name" value="NA-bd_OB-fold"/>
</dbReference>
<evidence type="ECO:0000259" key="3">
    <source>
        <dbReference type="Pfam" id="PF08646"/>
    </source>
</evidence>
<dbReference type="AlphaFoldDB" id="A0A5C7HAE8"/>
<protein>
    <recommendedName>
        <fullName evidence="6">DUF223 domain-containing protein</fullName>
    </recommendedName>
</protein>
<dbReference type="PANTHER" id="PTHR47165">
    <property type="entry name" value="OS03G0429900 PROTEIN"/>
    <property type="match status" value="1"/>
</dbReference>
<dbReference type="PANTHER" id="PTHR47165:SF4">
    <property type="entry name" value="OS03G0429900 PROTEIN"/>
    <property type="match status" value="1"/>
</dbReference>
<evidence type="ECO:0000259" key="2">
    <source>
        <dbReference type="Pfam" id="PF02721"/>
    </source>
</evidence>
<organism evidence="4 5">
    <name type="scientific">Acer yangbiense</name>
    <dbReference type="NCBI Taxonomy" id="1000413"/>
    <lineage>
        <taxon>Eukaryota</taxon>
        <taxon>Viridiplantae</taxon>
        <taxon>Streptophyta</taxon>
        <taxon>Embryophyta</taxon>
        <taxon>Tracheophyta</taxon>
        <taxon>Spermatophyta</taxon>
        <taxon>Magnoliopsida</taxon>
        <taxon>eudicotyledons</taxon>
        <taxon>Gunneridae</taxon>
        <taxon>Pentapetalae</taxon>
        <taxon>rosids</taxon>
        <taxon>malvids</taxon>
        <taxon>Sapindales</taxon>
        <taxon>Sapindaceae</taxon>
        <taxon>Hippocastanoideae</taxon>
        <taxon>Acereae</taxon>
        <taxon>Acer</taxon>
    </lineage>
</organism>
<evidence type="ECO:0000313" key="4">
    <source>
        <dbReference type="EMBL" id="TXG53485.1"/>
    </source>
</evidence>
<proteinExistence type="predicted"/>
<evidence type="ECO:0000256" key="1">
    <source>
        <dbReference type="SAM" id="MobiDB-lite"/>
    </source>
</evidence>
<evidence type="ECO:0008006" key="6">
    <source>
        <dbReference type="Google" id="ProtNLM"/>
    </source>
</evidence>
<dbReference type="EMBL" id="VAHF01000010">
    <property type="protein sequence ID" value="TXG53485.1"/>
    <property type="molecule type" value="Genomic_DNA"/>
</dbReference>
<dbReference type="Proteomes" id="UP000323000">
    <property type="component" value="Chromosome 10"/>
</dbReference>
<feature type="domain" description="Replication factor A C-terminal" evidence="3">
    <location>
        <begin position="241"/>
        <end position="332"/>
    </location>
</feature>
<dbReference type="InterPro" id="IPR013955">
    <property type="entry name" value="Rep_factor-A_C"/>
</dbReference>
<dbReference type="Gene3D" id="2.40.50.140">
    <property type="entry name" value="Nucleic acid-binding proteins"/>
    <property type="match status" value="2"/>
</dbReference>
<evidence type="ECO:0000313" key="5">
    <source>
        <dbReference type="Proteomes" id="UP000323000"/>
    </source>
</evidence>
<feature type="compositionally biased region" description="Polar residues" evidence="1">
    <location>
        <begin position="353"/>
        <end position="363"/>
    </location>
</feature>
<dbReference type="SUPFAM" id="SSF50249">
    <property type="entry name" value="Nucleic acid-binding proteins"/>
    <property type="match status" value="1"/>
</dbReference>
<sequence length="397" mass="46124">MYKKLCSHNGWKQMRAKYKDARELSYADFPTKWVWNSQNKASQRRKSGKCIGRMFYVHQSSGERFYLRMLLNIVKGVQSFEEIKTVNGVTYETYKATCYALGLLDEDKEWHEAIVQASQWSTGSQLRAHVHASIQKFLIPKFTKLVDEGKIYSIQNFKVVDNNGNYKPVSHQYKLLLLPTTTINELRGDHSSIPVHQFEFQDFENLERRVDDNTLLIDVVGNLIAMSNVENQQVRGSSSTCKKWILQIKDIRYKLQVNVEDKTGSTIFVIFDKEMEKILQIPISELYSDQQDHDKQAPDVLNKIVGKRYTFRLRLNHFNLVLGRENYTVSGIETKTLNTSPVHHSKEDEDFHISNSNHFQPSTPLKRRNEDGIDSSSGKESKIKKSKKKVFEDEDED</sequence>
<dbReference type="InterPro" id="IPR003871">
    <property type="entry name" value="RFA1B/D_OB_1st"/>
</dbReference>
<name>A0A5C7HAE8_9ROSI</name>
<dbReference type="Pfam" id="PF02721">
    <property type="entry name" value="DUF223"/>
    <property type="match status" value="1"/>
</dbReference>
<feature type="domain" description="Replication protein A 70 kDa DNA-binding subunit B/D first OB fold" evidence="2">
    <location>
        <begin position="129"/>
        <end position="184"/>
    </location>
</feature>
<accession>A0A5C7HAE8</accession>
<dbReference type="Pfam" id="PF08646">
    <property type="entry name" value="Rep_fac-A_C"/>
    <property type="match status" value="1"/>
</dbReference>
<gene>
    <name evidence="4" type="ORF">EZV62_022654</name>
</gene>
<dbReference type="OrthoDB" id="1751583at2759"/>